<dbReference type="SMART" id="SM00530">
    <property type="entry name" value="HTH_XRE"/>
    <property type="match status" value="1"/>
</dbReference>
<dbReference type="InterPro" id="IPR043917">
    <property type="entry name" value="DUF5753"/>
</dbReference>
<dbReference type="Proteomes" id="UP000218505">
    <property type="component" value="Chromosome"/>
</dbReference>
<evidence type="ECO:0000313" key="3">
    <source>
        <dbReference type="Proteomes" id="UP000218505"/>
    </source>
</evidence>
<sequence>MRQVQPEHIQIAATLRRMREQAGVGRDQAALLLGCTISKIGDLETGRSRPKPVELERLLDHYGVMGDERGELLLFARNSRGRRAPGPYTAATVPNNHRRIVDLEAQAISSICYSGELIPGILQIPAYARATLEWGSRDRSDEQVERLVELRLERGKLLTRTERPPLRYWCILGEGALRVSIGGPDVMREQIEHLIRFNTTTDNVIVQVMPYSAGIHAFRGMLATLHRFPPPAPDILLTDSYGRETVQDKASVVERATHHLELMRGMALSREASTQHMREFVGVAPGQR</sequence>
<dbReference type="InterPro" id="IPR001387">
    <property type="entry name" value="Cro/C1-type_HTH"/>
</dbReference>
<organism evidence="2 3">
    <name type="scientific">Actinosynnema pretiosum</name>
    <dbReference type="NCBI Taxonomy" id="42197"/>
    <lineage>
        <taxon>Bacteria</taxon>
        <taxon>Bacillati</taxon>
        <taxon>Actinomycetota</taxon>
        <taxon>Actinomycetes</taxon>
        <taxon>Pseudonocardiales</taxon>
        <taxon>Pseudonocardiaceae</taxon>
        <taxon>Actinosynnema</taxon>
    </lineage>
</organism>
<protein>
    <recommendedName>
        <fullName evidence="1">HTH cro/C1-type domain-containing protein</fullName>
    </recommendedName>
</protein>
<dbReference type="PROSITE" id="PS50943">
    <property type="entry name" value="HTH_CROC1"/>
    <property type="match status" value="1"/>
</dbReference>
<dbReference type="CDD" id="cd00093">
    <property type="entry name" value="HTH_XRE"/>
    <property type="match status" value="1"/>
</dbReference>
<dbReference type="Gene3D" id="1.10.260.40">
    <property type="entry name" value="lambda repressor-like DNA-binding domains"/>
    <property type="match status" value="1"/>
</dbReference>
<dbReference type="GO" id="GO:0003677">
    <property type="term" value="F:DNA binding"/>
    <property type="evidence" value="ECO:0007669"/>
    <property type="project" value="InterPro"/>
</dbReference>
<proteinExistence type="predicted"/>
<gene>
    <name evidence="2" type="ORF">CNX65_10850</name>
</gene>
<dbReference type="SUPFAM" id="SSF47413">
    <property type="entry name" value="lambda repressor-like DNA-binding domains"/>
    <property type="match status" value="1"/>
</dbReference>
<accession>A0A290Z442</accession>
<dbReference type="RefSeq" id="WP_096492664.1">
    <property type="nucleotide sequence ID" value="NZ_CP023445.1"/>
</dbReference>
<feature type="domain" description="HTH cro/C1-type" evidence="1">
    <location>
        <begin position="15"/>
        <end position="72"/>
    </location>
</feature>
<reference evidence="2" key="1">
    <citation type="submission" date="2017-09" db="EMBL/GenBank/DDBJ databases">
        <title>Complete Genome Sequence of ansamitocin-producing Bacterium Actinosynnema pretiosum X47.</title>
        <authorList>
            <person name="Cao G."/>
            <person name="Zong G."/>
            <person name="Zhong C."/>
            <person name="Fu J."/>
        </authorList>
    </citation>
    <scope>NUCLEOTIDE SEQUENCE [LARGE SCALE GENOMIC DNA]</scope>
    <source>
        <strain evidence="2">X47</strain>
    </source>
</reference>
<dbReference type="KEGG" id="apre:CNX65_10850"/>
<evidence type="ECO:0000313" key="2">
    <source>
        <dbReference type="EMBL" id="ATE53729.1"/>
    </source>
</evidence>
<evidence type="ECO:0000259" key="1">
    <source>
        <dbReference type="PROSITE" id="PS50943"/>
    </source>
</evidence>
<name>A0A290Z442_9PSEU</name>
<dbReference type="Pfam" id="PF19054">
    <property type="entry name" value="DUF5753"/>
    <property type="match status" value="1"/>
</dbReference>
<dbReference type="Pfam" id="PF13560">
    <property type="entry name" value="HTH_31"/>
    <property type="match status" value="1"/>
</dbReference>
<dbReference type="AlphaFoldDB" id="A0A290Z442"/>
<dbReference type="InterPro" id="IPR010982">
    <property type="entry name" value="Lambda_DNA-bd_dom_sf"/>
</dbReference>
<keyword evidence="3" id="KW-1185">Reference proteome</keyword>
<dbReference type="EMBL" id="CP023445">
    <property type="protein sequence ID" value="ATE53729.1"/>
    <property type="molecule type" value="Genomic_DNA"/>
</dbReference>